<dbReference type="EMBL" id="LGSZ01000019">
    <property type="protein sequence ID" value="KPH82530.1"/>
    <property type="molecule type" value="Genomic_DNA"/>
</dbReference>
<dbReference type="RefSeq" id="WP_054207635.1">
    <property type="nucleotide sequence ID" value="NZ_LGSZ01000019.1"/>
</dbReference>
<keyword evidence="3" id="KW-1185">Reference proteome</keyword>
<feature type="signal peptide" evidence="1">
    <location>
        <begin position="1"/>
        <end position="24"/>
    </location>
</feature>
<dbReference type="PATRIC" id="fig|1526658.3.peg.1281"/>
<dbReference type="AlphaFoldDB" id="A0A0N0MCR6"/>
<accession>A0A0N0MCR6</accession>
<organism evidence="2 3">
    <name type="scientific">Bosea vaviloviae</name>
    <dbReference type="NCBI Taxonomy" id="1526658"/>
    <lineage>
        <taxon>Bacteria</taxon>
        <taxon>Pseudomonadati</taxon>
        <taxon>Pseudomonadota</taxon>
        <taxon>Alphaproteobacteria</taxon>
        <taxon>Hyphomicrobiales</taxon>
        <taxon>Boseaceae</taxon>
        <taxon>Bosea</taxon>
    </lineage>
</organism>
<comment type="caution">
    <text evidence="2">The sequence shown here is derived from an EMBL/GenBank/DDBJ whole genome shotgun (WGS) entry which is preliminary data.</text>
</comment>
<evidence type="ECO:0000313" key="2">
    <source>
        <dbReference type="EMBL" id="KPH82530.1"/>
    </source>
</evidence>
<sequence>MARTARLAALWTLASLCAASPASAAELWGIPHEKPLLLKGRLVDALCHLKGRCVPDCGAGKRQLGVVLADGTFRLIAKGNVDFAAAIPDLIGFCGKAIEADGLLIENPAVTVFFVQGVRAEGSTEPFVPAERFKAEWEARNGKAEEWWRADPQANRIIAENGPLGIKGLVPKPMP</sequence>
<evidence type="ECO:0000313" key="3">
    <source>
        <dbReference type="Proteomes" id="UP000037822"/>
    </source>
</evidence>
<proteinExistence type="predicted"/>
<keyword evidence="1" id="KW-0732">Signal</keyword>
<gene>
    <name evidence="2" type="ORF">AE618_03365</name>
</gene>
<dbReference type="Proteomes" id="UP000037822">
    <property type="component" value="Unassembled WGS sequence"/>
</dbReference>
<evidence type="ECO:0000256" key="1">
    <source>
        <dbReference type="SAM" id="SignalP"/>
    </source>
</evidence>
<protein>
    <submittedName>
        <fullName evidence="2">Uncharacterized protein</fullName>
    </submittedName>
</protein>
<name>A0A0N0MCR6_9HYPH</name>
<reference evidence="2 3" key="1">
    <citation type="submission" date="2015-07" db="EMBL/GenBank/DDBJ databases">
        <title>Whole genome sequencing of Bosea vaviloviae isolated from cave pool.</title>
        <authorList>
            <person name="Tan N.E.H."/>
            <person name="Lee Y.P."/>
            <person name="Gan H.M."/>
            <person name="Barton H."/>
            <person name="Savka M.A."/>
        </authorList>
    </citation>
    <scope>NUCLEOTIDE SEQUENCE [LARGE SCALE GENOMIC DNA]</scope>
    <source>
        <strain evidence="2 3">SD260</strain>
    </source>
</reference>
<feature type="chain" id="PRO_5005855571" evidence="1">
    <location>
        <begin position="25"/>
        <end position="175"/>
    </location>
</feature>